<dbReference type="Pfam" id="PF02042">
    <property type="entry name" value="RWP-RK"/>
    <property type="match status" value="1"/>
</dbReference>
<evidence type="ECO:0000256" key="3">
    <source>
        <dbReference type="ARBA" id="ARBA00023054"/>
    </source>
</evidence>
<keyword evidence="2" id="KW-0805">Transcription regulation</keyword>
<feature type="compositionally biased region" description="Low complexity" evidence="7">
    <location>
        <begin position="459"/>
        <end position="470"/>
    </location>
</feature>
<dbReference type="GO" id="GO:0003677">
    <property type="term" value="F:DNA binding"/>
    <property type="evidence" value="ECO:0007669"/>
    <property type="project" value="UniProtKB-KW"/>
</dbReference>
<feature type="domain" description="RWP-RK" evidence="8">
    <location>
        <begin position="587"/>
        <end position="676"/>
    </location>
</feature>
<evidence type="ECO:0000256" key="5">
    <source>
        <dbReference type="ARBA" id="ARBA00023163"/>
    </source>
</evidence>
<protein>
    <recommendedName>
        <fullName evidence="8">RWP-RK domain-containing protein</fullName>
    </recommendedName>
</protein>
<feature type="region of interest" description="Disordered" evidence="7">
    <location>
        <begin position="432"/>
        <end position="516"/>
    </location>
</feature>
<keyword evidence="10" id="KW-1185">Reference proteome</keyword>
<dbReference type="InterPro" id="IPR003035">
    <property type="entry name" value="RWP-RK_dom"/>
</dbReference>
<keyword evidence="5" id="KW-0804">Transcription</keyword>
<sequence length="740" mass="80061">MATWRWPPDVSRRPGEIVGAGCARQLPLRDPSMVAASRDPCEDHGAAEHAWAARIVISHRTSFSALPFADKFVGDLGAVDSPLVESAADPTWMHLAELAGASPASVPPPEEAMLPELDILERMPHDDRWASADPLDDSEQWLRVDAADGVEEAPFCGDLENALRWDTVASAVKESRGLASAGGTSADMRTLLARTPAVPAPMENVSPALSPPTVPTSLTFVLVFHSDSAPAVVQHAVMHVVSNLGRQWSTRPDAQASNNQCSAGPLWPMSPVSRGGLTTPAAPSEAQTGVPCSSTATDWTGSSDDADAADAQSRPPSSQRIVTVQLSSDGAQEREEFHVYLSFGTQPIRPHALRCSIFSMDERGFMAAEPIGSREALTVDRPGLLWPVGVLARMPAGDTTEVTTASWPLFRMAWRSRGNALTDTLWTTRHSEASSASAPYPQTAQASTAAERNDPDASAATATAGGTTTTQKIKRKRGRPRKQRPPPEESHEATCQSVVTPPPAPPPPLSPPSCALPRHEATLEHLRVCSHTFDEVDVVSGADEAEAGSEVSGWSDRSFESLEAHAQPWALDTIAASADDAEATDAALESIRRRIRGKSRRFILYCIKLEDLRRFFHMPRDVVAAQLGICVTLLKKISRRNGVMHWPYRRLKNLRRRLVAKQAELRLCHHRDVSDACSAPGRGRRSSDRRPRELLREVQRLSAEVHTVMGAGSRDNVSLAAPTMSLLDDADEALLSFGDE</sequence>
<feature type="region of interest" description="Disordered" evidence="7">
    <location>
        <begin position="250"/>
        <end position="321"/>
    </location>
</feature>
<evidence type="ECO:0000259" key="8">
    <source>
        <dbReference type="PROSITE" id="PS51519"/>
    </source>
</evidence>
<name>A0AAV9IS75_CYACA</name>
<dbReference type="PROSITE" id="PS51519">
    <property type="entry name" value="RWP_RK"/>
    <property type="match status" value="1"/>
</dbReference>
<feature type="compositionally biased region" description="Polar residues" evidence="7">
    <location>
        <begin position="250"/>
        <end position="262"/>
    </location>
</feature>
<gene>
    <name evidence="9" type="ORF">CDCA_CDCA04G1179</name>
</gene>
<dbReference type="AlphaFoldDB" id="A0AAV9IS75"/>
<feature type="compositionally biased region" description="Low complexity" evidence="7">
    <location>
        <begin position="293"/>
        <end position="313"/>
    </location>
</feature>
<keyword evidence="3" id="KW-0175">Coiled coil</keyword>
<evidence type="ECO:0000256" key="1">
    <source>
        <dbReference type="ARBA" id="ARBA00004049"/>
    </source>
</evidence>
<comment type="function">
    <text evidence="1">Putative transcription factor.</text>
</comment>
<keyword evidence="6" id="KW-0539">Nucleus</keyword>
<dbReference type="EMBL" id="JANCYW010000004">
    <property type="protein sequence ID" value="KAK4535154.1"/>
    <property type="molecule type" value="Genomic_DNA"/>
</dbReference>
<evidence type="ECO:0000256" key="7">
    <source>
        <dbReference type="SAM" id="MobiDB-lite"/>
    </source>
</evidence>
<reference evidence="9 10" key="1">
    <citation type="submission" date="2022-07" db="EMBL/GenBank/DDBJ databases">
        <title>Genome-wide signatures of adaptation to extreme environments.</title>
        <authorList>
            <person name="Cho C.H."/>
            <person name="Yoon H.S."/>
        </authorList>
    </citation>
    <scope>NUCLEOTIDE SEQUENCE [LARGE SCALE GENOMIC DNA]</scope>
    <source>
        <strain evidence="9 10">DBV 063 E5</strain>
    </source>
</reference>
<feature type="compositionally biased region" description="Basic residues" evidence="7">
    <location>
        <begin position="472"/>
        <end position="484"/>
    </location>
</feature>
<comment type="caution">
    <text evidence="9">The sequence shown here is derived from an EMBL/GenBank/DDBJ whole genome shotgun (WGS) entry which is preliminary data.</text>
</comment>
<organism evidence="9 10">
    <name type="scientific">Cyanidium caldarium</name>
    <name type="common">Red alga</name>
    <dbReference type="NCBI Taxonomy" id="2771"/>
    <lineage>
        <taxon>Eukaryota</taxon>
        <taxon>Rhodophyta</taxon>
        <taxon>Bangiophyceae</taxon>
        <taxon>Cyanidiales</taxon>
        <taxon>Cyanidiaceae</taxon>
        <taxon>Cyanidium</taxon>
    </lineage>
</organism>
<evidence type="ECO:0000256" key="6">
    <source>
        <dbReference type="ARBA" id="ARBA00023242"/>
    </source>
</evidence>
<feature type="compositionally biased region" description="Pro residues" evidence="7">
    <location>
        <begin position="500"/>
        <end position="511"/>
    </location>
</feature>
<evidence type="ECO:0000313" key="9">
    <source>
        <dbReference type="EMBL" id="KAK4535154.1"/>
    </source>
</evidence>
<keyword evidence="4" id="KW-0238">DNA-binding</keyword>
<dbReference type="Proteomes" id="UP001301350">
    <property type="component" value="Unassembled WGS sequence"/>
</dbReference>
<dbReference type="GO" id="GO:0003700">
    <property type="term" value="F:DNA-binding transcription factor activity"/>
    <property type="evidence" value="ECO:0007669"/>
    <property type="project" value="InterPro"/>
</dbReference>
<dbReference type="PANTHER" id="PTHR46373">
    <property type="entry name" value="PROTEIN RKD4"/>
    <property type="match status" value="1"/>
</dbReference>
<feature type="compositionally biased region" description="Polar residues" evidence="7">
    <location>
        <begin position="432"/>
        <end position="450"/>
    </location>
</feature>
<evidence type="ECO:0000256" key="2">
    <source>
        <dbReference type="ARBA" id="ARBA00023015"/>
    </source>
</evidence>
<dbReference type="PANTHER" id="PTHR46373:SF2">
    <property type="entry name" value="RWP-RK DOMAIN-CONTAINING PROTEIN"/>
    <property type="match status" value="1"/>
</dbReference>
<proteinExistence type="predicted"/>
<evidence type="ECO:0000256" key="4">
    <source>
        <dbReference type="ARBA" id="ARBA00023125"/>
    </source>
</evidence>
<accession>A0AAV9IS75</accession>
<evidence type="ECO:0000313" key="10">
    <source>
        <dbReference type="Proteomes" id="UP001301350"/>
    </source>
</evidence>
<dbReference type="InterPro" id="IPR044607">
    <property type="entry name" value="RKD-like"/>
</dbReference>